<dbReference type="InterPro" id="IPR013977">
    <property type="entry name" value="GcvT_C"/>
</dbReference>
<dbReference type="InterPro" id="IPR027266">
    <property type="entry name" value="TrmE/GcvT-like"/>
</dbReference>
<dbReference type="PANTHER" id="PTHR43757:SF2">
    <property type="entry name" value="AMINOMETHYLTRANSFERASE, MITOCHONDRIAL"/>
    <property type="match status" value="1"/>
</dbReference>
<dbReference type="InterPro" id="IPR006222">
    <property type="entry name" value="GCVT_N"/>
</dbReference>
<evidence type="ECO:0000259" key="1">
    <source>
        <dbReference type="Pfam" id="PF01571"/>
    </source>
</evidence>
<dbReference type="Gene3D" id="3.30.1360.120">
    <property type="entry name" value="Probable tRNA modification gtpase trme, domain 1"/>
    <property type="match status" value="1"/>
</dbReference>
<reference evidence="3" key="1">
    <citation type="submission" date="2015-10" db="EMBL/GenBank/DDBJ databases">
        <authorList>
            <person name="Gilbert D.G."/>
        </authorList>
    </citation>
    <scope>NUCLEOTIDE SEQUENCE</scope>
</reference>
<dbReference type="Pfam" id="PF01571">
    <property type="entry name" value="GCV_T"/>
    <property type="match status" value="1"/>
</dbReference>
<keyword evidence="3" id="KW-0808">Transferase</keyword>
<dbReference type="PIRSF" id="PIRSF006487">
    <property type="entry name" value="GcvT"/>
    <property type="match status" value="1"/>
</dbReference>
<dbReference type="GO" id="GO:0008168">
    <property type="term" value="F:methyltransferase activity"/>
    <property type="evidence" value="ECO:0007669"/>
    <property type="project" value="UniProtKB-KW"/>
</dbReference>
<protein>
    <submittedName>
        <fullName evidence="3">Aminomethyltransferase (Glycine cleavage system T protein)</fullName>
        <ecNumber evidence="3">2.1.2.10</ecNumber>
    </submittedName>
</protein>
<dbReference type="InterPro" id="IPR029043">
    <property type="entry name" value="GcvT/YgfZ_C"/>
</dbReference>
<dbReference type="GO" id="GO:0032259">
    <property type="term" value="P:methylation"/>
    <property type="evidence" value="ECO:0007669"/>
    <property type="project" value="UniProtKB-KW"/>
</dbReference>
<dbReference type="SUPFAM" id="SSF103025">
    <property type="entry name" value="Folate-binding domain"/>
    <property type="match status" value="1"/>
</dbReference>
<proteinExistence type="predicted"/>
<evidence type="ECO:0000259" key="2">
    <source>
        <dbReference type="Pfam" id="PF08669"/>
    </source>
</evidence>
<evidence type="ECO:0000313" key="3">
    <source>
        <dbReference type="EMBL" id="CUS52041.1"/>
    </source>
</evidence>
<name>A0A160TR22_9ZZZZ</name>
<dbReference type="GO" id="GO:0004047">
    <property type="term" value="F:aminomethyltransferase activity"/>
    <property type="evidence" value="ECO:0007669"/>
    <property type="project" value="UniProtKB-EC"/>
</dbReference>
<dbReference type="SUPFAM" id="SSF101790">
    <property type="entry name" value="Aminomethyltransferase beta-barrel domain"/>
    <property type="match status" value="1"/>
</dbReference>
<dbReference type="Pfam" id="PF08669">
    <property type="entry name" value="GCV_T_C"/>
    <property type="match status" value="1"/>
</dbReference>
<organism evidence="3">
    <name type="scientific">hydrothermal vent metagenome</name>
    <dbReference type="NCBI Taxonomy" id="652676"/>
    <lineage>
        <taxon>unclassified sequences</taxon>
        <taxon>metagenomes</taxon>
        <taxon>ecological metagenomes</taxon>
    </lineage>
</organism>
<feature type="domain" description="Aminomethyltransferase C-terminal" evidence="2">
    <location>
        <begin position="287"/>
        <end position="360"/>
    </location>
</feature>
<dbReference type="EMBL" id="CZRL01000074">
    <property type="protein sequence ID" value="CUS52041.1"/>
    <property type="molecule type" value="Genomic_DNA"/>
</dbReference>
<accession>A0A160TR22</accession>
<sequence length="396" mass="44149">MELARTMAVHPLTYQELPYDPEYSLYAGRLSPEKLSNATPDEMYWKARQEIIFRHTGEHPFEISGPDALKLLQRIFPRDVSKVKKGRCSYQFACYHDGGMITDGLLLRVDDDRYWFAQADGDLFSWYKAHAEGLDVTISDPDVWVSQIQGPRSLELLENLIDGSMPDPWRYFDWVEVTIAGDQVIISRTGFTNELGWEIYFRPQNDIEMLGDLILEEGSKMGMILTATPGFRCRRIEAGLLSAGQDFTQTTTPFAVGLARFIDFEKGDFVGRTALMAADKECRSWGIRVEGGTAVRGDTLEKSGQPVGRVTSSTWSPYQVCGVGIVHLNNTNLGPGAVVDVQCTDGTLHRGELCTLPMYDPKGKIVRGINKVIPTEPEPWVGIPVTADTQANAENA</sequence>
<gene>
    <name evidence="3" type="ORF">MGWOODY_XGa1211</name>
</gene>
<keyword evidence="3" id="KW-0489">Methyltransferase</keyword>
<dbReference type="InterPro" id="IPR028896">
    <property type="entry name" value="GcvT/YgfZ/DmdA"/>
</dbReference>
<dbReference type="EC" id="2.1.2.10" evidence="3"/>
<dbReference type="AlphaFoldDB" id="A0A160TR22"/>
<feature type="domain" description="GCVT N-terminal" evidence="1">
    <location>
        <begin position="38"/>
        <end position="266"/>
    </location>
</feature>
<dbReference type="PANTHER" id="PTHR43757">
    <property type="entry name" value="AMINOMETHYLTRANSFERASE"/>
    <property type="match status" value="1"/>
</dbReference>